<comment type="subcellular location">
    <subcellularLocation>
        <location evidence="1 13">Cell membrane</location>
        <topology evidence="1 13">Multi-pass membrane protein</topology>
    </subcellularLocation>
</comment>
<sequence length="166" mass="18727">MFYFFCSLAIITTLCAIIHTNPIHMLLYLIISLLSISSIYFIIGAYFVGALQVIIYTGAIMVLFVFVVMMLNLGKITEQKERKWLKSSMWVIPTIISILLLIFIIASIITTNHKSINNKIFDAKDIGISLFGHYGLLVEFISMLLLASLLVTLHIGRKNNQGKLVK</sequence>
<comment type="catalytic activity">
    <reaction evidence="12 13">
        <text>a quinone + NADH + 5 H(+)(in) = a quinol + NAD(+) + 4 H(+)(out)</text>
        <dbReference type="Rhea" id="RHEA:57888"/>
        <dbReference type="ChEBI" id="CHEBI:15378"/>
        <dbReference type="ChEBI" id="CHEBI:24646"/>
        <dbReference type="ChEBI" id="CHEBI:57540"/>
        <dbReference type="ChEBI" id="CHEBI:57945"/>
        <dbReference type="ChEBI" id="CHEBI:132124"/>
    </reaction>
</comment>
<dbReference type="AlphaFoldDB" id="A0A2P5T335"/>
<feature type="transmembrane region" description="Helical" evidence="13">
    <location>
        <begin position="131"/>
        <end position="156"/>
    </location>
</feature>
<evidence type="ECO:0000256" key="8">
    <source>
        <dbReference type="ARBA" id="ARBA00022989"/>
    </source>
</evidence>
<dbReference type="FunFam" id="1.20.120.1200:FF:000001">
    <property type="entry name" value="NADH-quinone oxidoreductase subunit J"/>
    <property type="match status" value="1"/>
</dbReference>
<evidence type="ECO:0000256" key="9">
    <source>
        <dbReference type="ARBA" id="ARBA00023027"/>
    </source>
</evidence>
<organism evidence="14 15">
    <name type="scientific">Candidatus Pantoea edessiphila</name>
    <dbReference type="NCBI Taxonomy" id="2044610"/>
    <lineage>
        <taxon>Bacteria</taxon>
        <taxon>Pseudomonadati</taxon>
        <taxon>Pseudomonadota</taxon>
        <taxon>Gammaproteobacteria</taxon>
        <taxon>Enterobacterales</taxon>
        <taxon>Erwiniaceae</taxon>
        <taxon>Pantoea</taxon>
    </lineage>
</organism>
<dbReference type="InterPro" id="IPR042106">
    <property type="entry name" value="Nuo/plastoQ_OxRdtase_6_NuoJ"/>
</dbReference>
<gene>
    <name evidence="14" type="ORF">CRV09_01075</name>
</gene>
<dbReference type="PANTHER" id="PTHR33269">
    <property type="entry name" value="NADH-UBIQUINONE OXIDOREDUCTASE CHAIN 6"/>
    <property type="match status" value="1"/>
</dbReference>
<evidence type="ECO:0000256" key="3">
    <source>
        <dbReference type="ARBA" id="ARBA00019907"/>
    </source>
</evidence>
<keyword evidence="7" id="KW-1278">Translocase</keyword>
<dbReference type="EC" id="7.1.1.-" evidence="13"/>
<dbReference type="GO" id="GO:0005886">
    <property type="term" value="C:plasma membrane"/>
    <property type="evidence" value="ECO:0007669"/>
    <property type="project" value="UniProtKB-SubCell"/>
</dbReference>
<keyword evidence="14" id="KW-0560">Oxidoreductase</keyword>
<dbReference type="PANTHER" id="PTHR33269:SF17">
    <property type="entry name" value="NADH-UBIQUINONE OXIDOREDUCTASE CHAIN 6"/>
    <property type="match status" value="1"/>
</dbReference>
<dbReference type="NCBIfam" id="NF005162">
    <property type="entry name" value="PRK06638.1-1"/>
    <property type="match status" value="1"/>
</dbReference>
<dbReference type="Pfam" id="PF00499">
    <property type="entry name" value="Oxidored_q3"/>
    <property type="match status" value="1"/>
</dbReference>
<dbReference type="Gene3D" id="1.20.120.1200">
    <property type="entry name" value="NADH-ubiquinone/plastoquinone oxidoreductase chain 6, subunit NuoJ"/>
    <property type="match status" value="1"/>
</dbReference>
<evidence type="ECO:0000256" key="5">
    <source>
        <dbReference type="ARBA" id="ARBA00022692"/>
    </source>
</evidence>
<name>A0A2P5T335_9GAMM</name>
<evidence type="ECO:0000256" key="13">
    <source>
        <dbReference type="RuleBase" id="RU004429"/>
    </source>
</evidence>
<keyword evidence="14" id="KW-0830">Ubiquinone</keyword>
<accession>A0A2P5T335</accession>
<comment type="caution">
    <text evidence="14">The sequence shown here is derived from an EMBL/GenBank/DDBJ whole genome shotgun (WGS) entry which is preliminary data.</text>
</comment>
<dbReference type="Proteomes" id="UP000295937">
    <property type="component" value="Unassembled WGS sequence"/>
</dbReference>
<comment type="function">
    <text evidence="13">NDH-1 shuttles electrons from NADH, via FMN and iron-sulfur (Fe-S) centers, to quinones in the respiratory chain. Couples the redox reaction to proton translocation (for every two electrons transferred, four hydrogen ions are translocated across the cytoplasmic membrane), and thus conserves the redox energy in a proton gradient.</text>
</comment>
<evidence type="ECO:0000256" key="6">
    <source>
        <dbReference type="ARBA" id="ARBA00022719"/>
    </source>
</evidence>
<dbReference type="RefSeq" id="WP_136132409.1">
    <property type="nucleotide sequence ID" value="NZ_PDKR01000001.1"/>
</dbReference>
<proteinExistence type="inferred from homology"/>
<evidence type="ECO:0000256" key="2">
    <source>
        <dbReference type="ARBA" id="ARBA00005698"/>
    </source>
</evidence>
<evidence type="ECO:0000313" key="14">
    <source>
        <dbReference type="EMBL" id="PPI88978.1"/>
    </source>
</evidence>
<protein>
    <recommendedName>
        <fullName evidence="3 13">NADH-quinone oxidoreductase subunit J</fullName>
        <ecNumber evidence="13">7.1.1.-</ecNumber>
    </recommendedName>
</protein>
<feature type="transmembrane region" description="Helical" evidence="13">
    <location>
        <begin position="53"/>
        <end position="71"/>
    </location>
</feature>
<keyword evidence="9 13" id="KW-0520">NAD</keyword>
<keyword evidence="8 13" id="KW-1133">Transmembrane helix</keyword>
<evidence type="ECO:0000256" key="11">
    <source>
        <dbReference type="ARBA" id="ARBA00025811"/>
    </source>
</evidence>
<evidence type="ECO:0000256" key="12">
    <source>
        <dbReference type="ARBA" id="ARBA00047712"/>
    </source>
</evidence>
<dbReference type="GO" id="GO:0048038">
    <property type="term" value="F:quinone binding"/>
    <property type="evidence" value="ECO:0007669"/>
    <property type="project" value="UniProtKB-UniRule"/>
</dbReference>
<evidence type="ECO:0000256" key="1">
    <source>
        <dbReference type="ARBA" id="ARBA00004651"/>
    </source>
</evidence>
<keyword evidence="4 13" id="KW-1003">Cell membrane</keyword>
<dbReference type="EMBL" id="PDKR01000001">
    <property type="protein sequence ID" value="PPI88978.1"/>
    <property type="molecule type" value="Genomic_DNA"/>
</dbReference>
<keyword evidence="5 13" id="KW-0812">Transmembrane</keyword>
<evidence type="ECO:0000256" key="7">
    <source>
        <dbReference type="ARBA" id="ARBA00022967"/>
    </source>
</evidence>
<evidence type="ECO:0000256" key="10">
    <source>
        <dbReference type="ARBA" id="ARBA00023136"/>
    </source>
</evidence>
<feature type="transmembrane region" description="Helical" evidence="13">
    <location>
        <begin position="91"/>
        <end position="110"/>
    </location>
</feature>
<dbReference type="GO" id="GO:0008137">
    <property type="term" value="F:NADH dehydrogenase (ubiquinone) activity"/>
    <property type="evidence" value="ECO:0007669"/>
    <property type="project" value="UniProtKB-UniRule"/>
</dbReference>
<feature type="transmembrane region" description="Helical" evidence="13">
    <location>
        <begin position="25"/>
        <end position="48"/>
    </location>
</feature>
<evidence type="ECO:0000256" key="4">
    <source>
        <dbReference type="ARBA" id="ARBA00022475"/>
    </source>
</evidence>
<dbReference type="GO" id="GO:0016491">
    <property type="term" value="F:oxidoreductase activity"/>
    <property type="evidence" value="ECO:0007669"/>
    <property type="project" value="UniProtKB-KW"/>
</dbReference>
<reference evidence="14 15" key="1">
    <citation type="journal article" date="2018" name="Genome Biol. Evol.">
        <title>Cladogenesis and Genomic Streamlining in Extracellular Endosymbionts of Tropical Stink Bugs.</title>
        <authorList>
            <person name="Otero-Bravo A."/>
            <person name="Goffredi S."/>
            <person name="Sabree Z.L."/>
        </authorList>
    </citation>
    <scope>NUCLEOTIDE SEQUENCE [LARGE SCALE GENOMIC DNA]</scope>
    <source>
        <strain evidence="14 15">SoEO</strain>
    </source>
</reference>
<dbReference type="OrthoDB" id="9790848at2"/>
<comment type="caution">
    <text evidence="13">Lacks conserved residue(s) required for the propagation of feature annotation.</text>
</comment>
<keyword evidence="6 13" id="KW-0874">Quinone</keyword>
<keyword evidence="10 13" id="KW-0472">Membrane</keyword>
<dbReference type="InterPro" id="IPR001457">
    <property type="entry name" value="NADH_UbQ/plastoQ_OxRdtase_su6"/>
</dbReference>
<evidence type="ECO:0000313" key="15">
    <source>
        <dbReference type="Proteomes" id="UP000295937"/>
    </source>
</evidence>
<comment type="similarity">
    <text evidence="2 13">Belongs to the complex I subunit 6 family.</text>
</comment>
<comment type="subunit">
    <text evidence="11">Composed of 13 different subunits. Subunits NuoA, H, J, K, L, M, N constitute the membrane sector of the complex.</text>
</comment>